<evidence type="ECO:0000256" key="3">
    <source>
        <dbReference type="ARBA" id="ARBA00022687"/>
    </source>
</evidence>
<evidence type="ECO:0000256" key="4">
    <source>
        <dbReference type="ARBA" id="ARBA00023015"/>
    </source>
</evidence>
<feature type="region of interest" description="Disordered" evidence="13">
    <location>
        <begin position="456"/>
        <end position="525"/>
    </location>
</feature>
<dbReference type="SMART" id="SM01366">
    <property type="entry name" value="c-clamp"/>
    <property type="match status" value="1"/>
</dbReference>
<evidence type="ECO:0000256" key="12">
    <source>
        <dbReference type="PROSITE-ProRule" id="PRU00267"/>
    </source>
</evidence>
<dbReference type="GO" id="GO:0000981">
    <property type="term" value="F:DNA-binding transcription factor activity, RNA polymerase II-specific"/>
    <property type="evidence" value="ECO:0007669"/>
    <property type="project" value="TreeGrafter"/>
</dbReference>
<comment type="subunit">
    <text evidence="10">Binds to the beta-catenin homolog arm or to gro.</text>
</comment>
<feature type="compositionally biased region" description="Basic and acidic residues" evidence="13">
    <location>
        <begin position="10"/>
        <end position="20"/>
    </location>
</feature>
<dbReference type="AlphaFoldDB" id="A0A8J2M0K1"/>
<keyword evidence="16" id="KW-1185">Reference proteome</keyword>
<keyword evidence="6" id="KW-0010">Activator</keyword>
<evidence type="ECO:0000256" key="10">
    <source>
        <dbReference type="ARBA" id="ARBA00061799"/>
    </source>
</evidence>
<dbReference type="SUPFAM" id="SSF47095">
    <property type="entry name" value="HMG-box"/>
    <property type="match status" value="1"/>
</dbReference>
<gene>
    <name evidence="15" type="ORF">CJOHNSTONI_LOCUS6812</name>
</gene>
<keyword evidence="8 12" id="KW-0539">Nucleus</keyword>
<dbReference type="GO" id="GO:0007435">
    <property type="term" value="P:salivary gland morphogenesis"/>
    <property type="evidence" value="ECO:0007669"/>
    <property type="project" value="UniProtKB-ARBA"/>
</dbReference>
<evidence type="ECO:0000256" key="8">
    <source>
        <dbReference type="ARBA" id="ARBA00023242"/>
    </source>
</evidence>
<organism evidence="15 16">
    <name type="scientific">Cercopithifilaria johnstoni</name>
    <dbReference type="NCBI Taxonomy" id="2874296"/>
    <lineage>
        <taxon>Eukaryota</taxon>
        <taxon>Metazoa</taxon>
        <taxon>Ecdysozoa</taxon>
        <taxon>Nematoda</taxon>
        <taxon>Chromadorea</taxon>
        <taxon>Rhabditida</taxon>
        <taxon>Spirurina</taxon>
        <taxon>Spiruromorpha</taxon>
        <taxon>Filarioidea</taxon>
        <taxon>Onchocercidae</taxon>
        <taxon>Cercopithifilaria</taxon>
    </lineage>
</organism>
<keyword evidence="5 12" id="KW-0238">DNA-binding</keyword>
<feature type="DNA-binding region" description="HMG box" evidence="12">
    <location>
        <begin position="324"/>
        <end position="394"/>
    </location>
</feature>
<dbReference type="InterPro" id="IPR024940">
    <property type="entry name" value="TCF/LEF"/>
</dbReference>
<feature type="region of interest" description="Disordered" evidence="13">
    <location>
        <begin position="1"/>
        <end position="57"/>
    </location>
</feature>
<proteinExistence type="inferred from homology"/>
<dbReference type="GO" id="GO:0001222">
    <property type="term" value="F:transcription corepressor binding"/>
    <property type="evidence" value="ECO:0007669"/>
    <property type="project" value="UniProtKB-ARBA"/>
</dbReference>
<reference evidence="15" key="1">
    <citation type="submission" date="2021-09" db="EMBL/GenBank/DDBJ databases">
        <authorList>
            <consortium name="Pathogen Informatics"/>
        </authorList>
    </citation>
    <scope>NUCLEOTIDE SEQUENCE</scope>
</reference>
<comment type="caution">
    <text evidence="15">The sequence shown here is derived from an EMBL/GenBank/DDBJ whole genome shotgun (WGS) entry which is preliminary data.</text>
</comment>
<dbReference type="CDD" id="cd21996">
    <property type="entry name" value="HMG-box_TCF7-like"/>
    <property type="match status" value="1"/>
</dbReference>
<dbReference type="PANTHER" id="PTHR10373:SF38">
    <property type="entry name" value="PROTEIN PANGOLIN, ISOFORM J"/>
    <property type="match status" value="1"/>
</dbReference>
<dbReference type="InterPro" id="IPR036910">
    <property type="entry name" value="HMG_box_dom_sf"/>
</dbReference>
<feature type="compositionally biased region" description="Polar residues" evidence="13">
    <location>
        <begin position="290"/>
        <end position="309"/>
    </location>
</feature>
<feature type="region of interest" description="Disordered" evidence="13">
    <location>
        <begin position="290"/>
        <end position="322"/>
    </location>
</feature>
<dbReference type="GO" id="GO:0060070">
    <property type="term" value="P:canonical Wnt signaling pathway"/>
    <property type="evidence" value="ECO:0007669"/>
    <property type="project" value="TreeGrafter"/>
</dbReference>
<feature type="domain" description="HMG box" evidence="14">
    <location>
        <begin position="324"/>
        <end position="394"/>
    </location>
</feature>
<name>A0A8J2M0K1_9BILA</name>
<dbReference type="PANTHER" id="PTHR10373">
    <property type="entry name" value="TRANSCRIPTION FACTOR 7 FAMILY MEMBER"/>
    <property type="match status" value="1"/>
</dbReference>
<feature type="compositionally biased region" description="Basic and acidic residues" evidence="13">
    <location>
        <begin position="310"/>
        <end position="322"/>
    </location>
</feature>
<dbReference type="Gene3D" id="1.10.30.10">
    <property type="entry name" value="High mobility group box domain"/>
    <property type="match status" value="1"/>
</dbReference>
<dbReference type="GO" id="GO:0007500">
    <property type="term" value="P:mesodermal cell fate determination"/>
    <property type="evidence" value="ECO:0007669"/>
    <property type="project" value="UniProtKB-ARBA"/>
</dbReference>
<evidence type="ECO:0000256" key="13">
    <source>
        <dbReference type="SAM" id="MobiDB-lite"/>
    </source>
</evidence>
<feature type="compositionally biased region" description="Polar residues" evidence="13">
    <location>
        <begin position="508"/>
        <end position="525"/>
    </location>
</feature>
<keyword evidence="4" id="KW-0805">Transcription regulation</keyword>
<dbReference type="GO" id="GO:0000978">
    <property type="term" value="F:RNA polymerase II cis-regulatory region sequence-specific DNA binding"/>
    <property type="evidence" value="ECO:0007669"/>
    <property type="project" value="TreeGrafter"/>
</dbReference>
<dbReference type="FunFam" id="1.10.30.10:FF:000001">
    <property type="entry name" value="transcription factor 7 isoform X2"/>
    <property type="match status" value="1"/>
</dbReference>
<dbReference type="InterPro" id="IPR009071">
    <property type="entry name" value="HMG_box_dom"/>
</dbReference>
<evidence type="ECO:0000256" key="6">
    <source>
        <dbReference type="ARBA" id="ARBA00023159"/>
    </source>
</evidence>
<evidence type="ECO:0000256" key="11">
    <source>
        <dbReference type="ARBA" id="ARBA00080285"/>
    </source>
</evidence>
<evidence type="ECO:0000313" key="16">
    <source>
        <dbReference type="Proteomes" id="UP000746747"/>
    </source>
</evidence>
<dbReference type="EMBL" id="CAKAEH010001503">
    <property type="protein sequence ID" value="CAG9536940.1"/>
    <property type="molecule type" value="Genomic_DNA"/>
</dbReference>
<evidence type="ECO:0000256" key="2">
    <source>
        <dbReference type="ARBA" id="ARBA00006569"/>
    </source>
</evidence>
<dbReference type="Proteomes" id="UP000746747">
    <property type="component" value="Unassembled WGS sequence"/>
</dbReference>
<keyword evidence="3" id="KW-0879">Wnt signaling pathway</keyword>
<evidence type="ECO:0000313" key="15">
    <source>
        <dbReference type="EMBL" id="CAG9536940.1"/>
    </source>
</evidence>
<evidence type="ECO:0000256" key="9">
    <source>
        <dbReference type="ARBA" id="ARBA00053480"/>
    </source>
</evidence>
<comment type="subcellular location">
    <subcellularLocation>
        <location evidence="1">Nucleus</location>
    </subcellularLocation>
</comment>
<sequence>MSSAADDGADEVKVFRRNDADDVETAQSSHQLTEDKKDVALETELETRTPSSSIIGSKPGAFVKPSPTFPAFSAATLSPTYGPLPLFYPFFLPVRPRATTLTTSQVIAVVVSEVIDCNNGGVMLFNILPSSHIGKDLELDLSLTILKLRISDEGRMGVIENGVDLRIKVCELQNQAPYGLPFGRMPSGPMDARSMSPTYAAFVMQQAAQTMSPTFEMYRNFPFGPASPSSLFQGSGVGAATPKGNPLAAATMMRNMQNAAAAAATSPHPLNSINQMRLPQMGSPITSMASNLAQQPSSNSRGNSNSTKTVKNESKPPKVKEQHIKKPLNAFMWFMKENRPKLMEELDYKERQSAELNKELGRRWHDLPKEEQQRYYELAKTDREQHMQKYPGWSARENYAINKKKKRKRDKSVEFADNGEQKKCRARFGVVNQDQWCKHCKRKKRCLWYREASSPVGVVSSTTPGTPGTPSSLSGPAAGGALSGRDTDSENDMDAAAAAAAAAERSRSMLNQVPNEQQTTPLICQ</sequence>
<evidence type="ECO:0000259" key="14">
    <source>
        <dbReference type="PROSITE" id="PS50118"/>
    </source>
</evidence>
<accession>A0A8J2M0K1</accession>
<comment type="function">
    <text evidence="9">Segment polarity protein. Functions together with arm to transduce the Wingless (Wg) signal in embryos and in developing adult tissues. Acts as a transcriptional activator, but in the absence of arm, it binds to gro and acts as a transcriptional repressor of wg-responsive genes.</text>
</comment>
<dbReference type="GO" id="GO:0000785">
    <property type="term" value="C:chromatin"/>
    <property type="evidence" value="ECO:0007669"/>
    <property type="project" value="TreeGrafter"/>
</dbReference>
<evidence type="ECO:0000256" key="1">
    <source>
        <dbReference type="ARBA" id="ARBA00004123"/>
    </source>
</evidence>
<evidence type="ECO:0000256" key="5">
    <source>
        <dbReference type="ARBA" id="ARBA00023125"/>
    </source>
</evidence>
<dbReference type="GO" id="GO:1990907">
    <property type="term" value="C:beta-catenin-TCF complex"/>
    <property type="evidence" value="ECO:0007669"/>
    <property type="project" value="TreeGrafter"/>
</dbReference>
<dbReference type="SMART" id="SM00398">
    <property type="entry name" value="HMG"/>
    <property type="match status" value="1"/>
</dbReference>
<feature type="compositionally biased region" description="Low complexity" evidence="13">
    <location>
        <begin position="456"/>
        <end position="476"/>
    </location>
</feature>
<dbReference type="OrthoDB" id="2307332at2759"/>
<dbReference type="PROSITE" id="PS50118">
    <property type="entry name" value="HMG_BOX_2"/>
    <property type="match status" value="1"/>
</dbReference>
<dbReference type="Pfam" id="PF00505">
    <property type="entry name" value="HMG_box"/>
    <property type="match status" value="1"/>
</dbReference>
<protein>
    <recommendedName>
        <fullName evidence="11">dTCF</fullName>
    </recommendedName>
</protein>
<dbReference type="GO" id="GO:0072091">
    <property type="term" value="P:regulation of stem cell proliferation"/>
    <property type="evidence" value="ECO:0007669"/>
    <property type="project" value="UniProtKB-ARBA"/>
</dbReference>
<evidence type="ECO:0000256" key="7">
    <source>
        <dbReference type="ARBA" id="ARBA00023163"/>
    </source>
</evidence>
<comment type="similarity">
    <text evidence="2">Belongs to the TCF/LEF family.</text>
</comment>
<keyword evidence="7" id="KW-0804">Transcription</keyword>